<organism evidence="3 4">
    <name type="scientific">Belliella buryatensis</name>
    <dbReference type="NCBI Taxonomy" id="1500549"/>
    <lineage>
        <taxon>Bacteria</taxon>
        <taxon>Pseudomonadati</taxon>
        <taxon>Bacteroidota</taxon>
        <taxon>Cytophagia</taxon>
        <taxon>Cytophagales</taxon>
        <taxon>Cyclobacteriaceae</taxon>
        <taxon>Belliella</taxon>
    </lineage>
</organism>
<keyword evidence="1" id="KW-0812">Transmembrane</keyword>
<proteinExistence type="predicted"/>
<evidence type="ECO:0000313" key="4">
    <source>
        <dbReference type="Proteomes" id="UP000198480"/>
    </source>
</evidence>
<accession>A0A239FRV8</accession>
<sequence>MAPNFIKTEKSKFLIRNMFRGFILLAILILLFYLLRESMDESERLSRFGPIYNNTPLVLLIYIGSEILFGIIPPEVFMLWSLETGHIGPYFLSIGMLATISYAAGYFNFSLGSLLKEKLNLEKVKNKYVQKYLLLLQKFGAYLVIVASISPLPFSAIALMAGAGGMSRMKYTLYSLLRILRYFAYAYVLWLVEG</sequence>
<evidence type="ECO:0000313" key="3">
    <source>
        <dbReference type="EMBL" id="SNS59539.1"/>
    </source>
</evidence>
<dbReference type="Proteomes" id="UP000198480">
    <property type="component" value="Unassembled WGS sequence"/>
</dbReference>
<evidence type="ECO:0000259" key="2">
    <source>
        <dbReference type="Pfam" id="PF09335"/>
    </source>
</evidence>
<dbReference type="AlphaFoldDB" id="A0A239FRV8"/>
<keyword evidence="1" id="KW-0472">Membrane</keyword>
<feature type="transmembrane region" description="Helical" evidence="1">
    <location>
        <begin position="173"/>
        <end position="192"/>
    </location>
</feature>
<gene>
    <name evidence="3" type="ORF">SAMN06295967_11392</name>
</gene>
<feature type="transmembrane region" description="Helical" evidence="1">
    <location>
        <begin position="17"/>
        <end position="35"/>
    </location>
</feature>
<feature type="domain" description="VTT" evidence="2">
    <location>
        <begin position="84"/>
        <end position="189"/>
    </location>
</feature>
<keyword evidence="1" id="KW-1133">Transmembrane helix</keyword>
<dbReference type="EMBL" id="FZOK01000013">
    <property type="protein sequence ID" value="SNS59539.1"/>
    <property type="molecule type" value="Genomic_DNA"/>
</dbReference>
<name>A0A239FRV8_9BACT</name>
<feature type="transmembrane region" description="Helical" evidence="1">
    <location>
        <begin position="90"/>
        <end position="109"/>
    </location>
</feature>
<protein>
    <submittedName>
        <fullName evidence="3">SNARE associated Golgi protein</fullName>
    </submittedName>
</protein>
<reference evidence="4" key="1">
    <citation type="submission" date="2017-06" db="EMBL/GenBank/DDBJ databases">
        <authorList>
            <person name="Varghese N."/>
            <person name="Submissions S."/>
        </authorList>
    </citation>
    <scope>NUCLEOTIDE SEQUENCE [LARGE SCALE GENOMIC DNA]</scope>
    <source>
        <strain evidence="4">5C</strain>
    </source>
</reference>
<dbReference type="OrthoDB" id="1118259at2"/>
<evidence type="ECO:0000256" key="1">
    <source>
        <dbReference type="SAM" id="Phobius"/>
    </source>
</evidence>
<feature type="transmembrane region" description="Helical" evidence="1">
    <location>
        <begin position="55"/>
        <end position="78"/>
    </location>
</feature>
<feature type="transmembrane region" description="Helical" evidence="1">
    <location>
        <begin position="139"/>
        <end position="161"/>
    </location>
</feature>
<keyword evidence="4" id="KW-1185">Reference proteome</keyword>
<dbReference type="InterPro" id="IPR032816">
    <property type="entry name" value="VTT_dom"/>
</dbReference>
<dbReference type="Pfam" id="PF09335">
    <property type="entry name" value="VTT_dom"/>
    <property type="match status" value="1"/>
</dbReference>